<comment type="caution">
    <text evidence="1">The sequence shown here is derived from an EMBL/GenBank/DDBJ whole genome shotgun (WGS) entry which is preliminary data.</text>
</comment>
<evidence type="ECO:0000313" key="2">
    <source>
        <dbReference type="Proteomes" id="UP000070344"/>
    </source>
</evidence>
<proteinExistence type="predicted"/>
<gene>
    <name evidence="1" type="ORF">AKJ41_02240</name>
</gene>
<evidence type="ECO:0000313" key="1">
    <source>
        <dbReference type="EMBL" id="KXB01260.1"/>
    </source>
</evidence>
<accession>A0A133V492</accession>
<dbReference type="EMBL" id="LHXV01000019">
    <property type="protein sequence ID" value="KXB01260.1"/>
    <property type="molecule type" value="Genomic_DNA"/>
</dbReference>
<keyword evidence="2" id="KW-1185">Reference proteome</keyword>
<protein>
    <submittedName>
        <fullName evidence="1">Uncharacterized protein</fullName>
    </submittedName>
</protein>
<dbReference type="AlphaFoldDB" id="A0A133V492"/>
<reference evidence="1 2" key="1">
    <citation type="journal article" date="2016" name="Sci. Rep.">
        <title>Metabolic traits of an uncultured archaeal lineage -MSBL1- from brine pools of the Red Sea.</title>
        <authorList>
            <person name="Mwirichia R."/>
            <person name="Alam I."/>
            <person name="Rashid M."/>
            <person name="Vinu M."/>
            <person name="Ba-Alawi W."/>
            <person name="Anthony Kamau A."/>
            <person name="Kamanda Ngugi D."/>
            <person name="Goker M."/>
            <person name="Klenk H.P."/>
            <person name="Bajic V."/>
            <person name="Stingl U."/>
        </authorList>
    </citation>
    <scope>NUCLEOTIDE SEQUENCE [LARGE SCALE GENOMIC DNA]</scope>
    <source>
        <strain evidence="1">SCGC-AAA259O05</strain>
    </source>
</reference>
<dbReference type="Proteomes" id="UP000070344">
    <property type="component" value="Unassembled WGS sequence"/>
</dbReference>
<name>A0A133V492_9EURY</name>
<organism evidence="1 2">
    <name type="scientific">candidate division MSBL1 archaeon SCGC-AAA259O05</name>
    <dbReference type="NCBI Taxonomy" id="1698271"/>
    <lineage>
        <taxon>Archaea</taxon>
        <taxon>Methanobacteriati</taxon>
        <taxon>Methanobacteriota</taxon>
        <taxon>candidate division MSBL1</taxon>
    </lineage>
</organism>
<sequence length="75" mass="8709">MSDLGVEDSWVMGTFSWKKSFFVFLGWCVRRRGFSHVSLQDFEGEQFELKPFFEFPGSWVFAPVPGGRAYGRSLF</sequence>